<keyword evidence="4" id="KW-1185">Reference proteome</keyword>
<evidence type="ECO:0000313" key="3">
    <source>
        <dbReference type="EMBL" id="SMQ45613.1"/>
    </source>
</evidence>
<protein>
    <submittedName>
        <fullName evidence="3">Uncharacterized protein</fullName>
    </submittedName>
</protein>
<keyword evidence="2" id="KW-0812">Transmembrane</keyword>
<dbReference type="Proteomes" id="UP000215127">
    <property type="component" value="Chromosome 1"/>
</dbReference>
<evidence type="ECO:0000256" key="1">
    <source>
        <dbReference type="SAM" id="MobiDB-lite"/>
    </source>
</evidence>
<sequence>MSRPTLASTYQTHPSWSRASLDDPFATPSTEPTGLPAIPRPVAQRSSVYSEKQQHYHHTDRPLNGGAHDDQAAVSQKTASMSSEGGSSAMTQISSIDLEKSRHAKQSAAKKAHGTGGDPEKGYASPAQGTPQQSRRQSAARIAYVEEDEEFDESTELQEQKALKILLFLSGPCVVLSFLNAIWTLISLVLTTLTQPVRLCARRPSFGQQLSGLAGPALNLQLKSIYTPLPPHADEDTSYRAGTLVMVQLLTPFASLGMMVAAWVAAVFWLASAVVGDPAGMDKRDDGKETILTLRNWWEKWLARCIRED</sequence>
<name>A0A1X7RDY5_ZYMT9</name>
<dbReference type="STRING" id="1276538.A0A1X7RDY5"/>
<organism evidence="3 4">
    <name type="scientific">Zymoseptoria tritici (strain ST99CH_3D7)</name>
    <dbReference type="NCBI Taxonomy" id="1276538"/>
    <lineage>
        <taxon>Eukaryota</taxon>
        <taxon>Fungi</taxon>
        <taxon>Dikarya</taxon>
        <taxon>Ascomycota</taxon>
        <taxon>Pezizomycotina</taxon>
        <taxon>Dothideomycetes</taxon>
        <taxon>Dothideomycetidae</taxon>
        <taxon>Mycosphaerellales</taxon>
        <taxon>Mycosphaerellaceae</taxon>
        <taxon>Zymoseptoria</taxon>
    </lineage>
</organism>
<keyword evidence="2" id="KW-0472">Membrane</keyword>
<reference evidence="3 4" key="1">
    <citation type="submission" date="2016-06" db="EMBL/GenBank/DDBJ databases">
        <authorList>
            <person name="Kjaerup R.B."/>
            <person name="Dalgaard T.S."/>
            <person name="Juul-Madsen H.R."/>
        </authorList>
    </citation>
    <scope>NUCLEOTIDE SEQUENCE [LARGE SCALE GENOMIC DNA]</scope>
</reference>
<feature type="region of interest" description="Disordered" evidence="1">
    <location>
        <begin position="1"/>
        <end position="140"/>
    </location>
</feature>
<feature type="compositionally biased region" description="Low complexity" evidence="1">
    <location>
        <begin position="78"/>
        <end position="91"/>
    </location>
</feature>
<feature type="transmembrane region" description="Helical" evidence="2">
    <location>
        <begin position="165"/>
        <end position="186"/>
    </location>
</feature>
<dbReference type="EMBL" id="LT853692">
    <property type="protein sequence ID" value="SMQ45613.1"/>
    <property type="molecule type" value="Genomic_DNA"/>
</dbReference>
<gene>
    <name evidence="3" type="ORF">ZT3D7_G758</name>
</gene>
<evidence type="ECO:0000313" key="4">
    <source>
        <dbReference type="Proteomes" id="UP000215127"/>
    </source>
</evidence>
<feature type="transmembrane region" description="Helical" evidence="2">
    <location>
        <begin position="253"/>
        <end position="275"/>
    </location>
</feature>
<feature type="compositionally biased region" description="Polar residues" evidence="1">
    <location>
        <begin position="127"/>
        <end position="137"/>
    </location>
</feature>
<evidence type="ECO:0000256" key="2">
    <source>
        <dbReference type="SAM" id="Phobius"/>
    </source>
</evidence>
<accession>A0A1X7RDY5</accession>
<keyword evidence="2" id="KW-1133">Transmembrane helix</keyword>
<proteinExistence type="predicted"/>
<feature type="compositionally biased region" description="Polar residues" evidence="1">
    <location>
        <begin position="1"/>
        <end position="18"/>
    </location>
</feature>
<feature type="compositionally biased region" description="Basic and acidic residues" evidence="1">
    <location>
        <begin position="52"/>
        <end position="71"/>
    </location>
</feature>
<feature type="compositionally biased region" description="Basic residues" evidence="1">
    <location>
        <begin position="102"/>
        <end position="113"/>
    </location>
</feature>
<dbReference type="AlphaFoldDB" id="A0A1X7RDY5"/>